<dbReference type="Proteomes" id="UP001314229">
    <property type="component" value="Unassembled WGS sequence"/>
</dbReference>
<keyword evidence="1" id="KW-0472">Membrane</keyword>
<dbReference type="AlphaFoldDB" id="A0AAV1MU03"/>
<keyword evidence="1" id="KW-0812">Transmembrane</keyword>
<organism evidence="2 3">
    <name type="scientific">Scomber scombrus</name>
    <name type="common">Atlantic mackerel</name>
    <name type="synonym">Scomber vernalis</name>
    <dbReference type="NCBI Taxonomy" id="13677"/>
    <lineage>
        <taxon>Eukaryota</taxon>
        <taxon>Metazoa</taxon>
        <taxon>Chordata</taxon>
        <taxon>Craniata</taxon>
        <taxon>Vertebrata</taxon>
        <taxon>Euteleostomi</taxon>
        <taxon>Actinopterygii</taxon>
        <taxon>Neopterygii</taxon>
        <taxon>Teleostei</taxon>
        <taxon>Neoteleostei</taxon>
        <taxon>Acanthomorphata</taxon>
        <taxon>Pelagiaria</taxon>
        <taxon>Scombriformes</taxon>
        <taxon>Scombridae</taxon>
        <taxon>Scomber</taxon>
    </lineage>
</organism>
<evidence type="ECO:0000313" key="2">
    <source>
        <dbReference type="EMBL" id="CAK6950438.1"/>
    </source>
</evidence>
<keyword evidence="1" id="KW-1133">Transmembrane helix</keyword>
<dbReference type="EMBL" id="CAWUFR010000003">
    <property type="protein sequence ID" value="CAK6950438.1"/>
    <property type="molecule type" value="Genomic_DNA"/>
</dbReference>
<protein>
    <submittedName>
        <fullName evidence="2">Uncharacterized protein</fullName>
    </submittedName>
</protein>
<name>A0AAV1MU03_SCOSC</name>
<keyword evidence="3" id="KW-1185">Reference proteome</keyword>
<comment type="caution">
    <text evidence="2">The sequence shown here is derived from an EMBL/GenBank/DDBJ whole genome shotgun (WGS) entry which is preliminary data.</text>
</comment>
<sequence>MHGTPHSPPMFLLTGIQSFGTDVAAVNRPVGGVPSPLKWFIGFVTVSTITTFVWFQNVPTSESEFKRIMISDTNSSFNSVLQKDGTPPCLQLPIYPLYPTPYPGQPCVVPTLQIVSWNGVMRQMG</sequence>
<proteinExistence type="predicted"/>
<reference evidence="2 3" key="1">
    <citation type="submission" date="2024-01" db="EMBL/GenBank/DDBJ databases">
        <authorList>
            <person name="Alioto T."/>
            <person name="Alioto T."/>
            <person name="Gomez Garrido J."/>
        </authorList>
    </citation>
    <scope>NUCLEOTIDE SEQUENCE [LARGE SCALE GENOMIC DNA]</scope>
</reference>
<evidence type="ECO:0000313" key="3">
    <source>
        <dbReference type="Proteomes" id="UP001314229"/>
    </source>
</evidence>
<gene>
    <name evidence="2" type="ORF">FSCOSCO3_A001571</name>
</gene>
<evidence type="ECO:0000256" key="1">
    <source>
        <dbReference type="SAM" id="Phobius"/>
    </source>
</evidence>
<accession>A0AAV1MU03</accession>
<feature type="transmembrane region" description="Helical" evidence="1">
    <location>
        <begin position="39"/>
        <end position="58"/>
    </location>
</feature>